<dbReference type="SUPFAM" id="SSF109604">
    <property type="entry name" value="HD-domain/PDEase-like"/>
    <property type="match status" value="1"/>
</dbReference>
<dbReference type="RefSeq" id="WP_213235317.1">
    <property type="nucleotide sequence ID" value="NZ_JAHBCL010000003.1"/>
</dbReference>
<proteinExistence type="inferred from homology"/>
<dbReference type="Gene3D" id="3.30.420.40">
    <property type="match status" value="1"/>
</dbReference>
<dbReference type="InterPro" id="IPR050273">
    <property type="entry name" value="GppA/Ppx_hydrolase"/>
</dbReference>
<dbReference type="EMBL" id="JAHBCL010000003">
    <property type="protein sequence ID" value="MBS7525528.1"/>
    <property type="molecule type" value="Genomic_DNA"/>
</dbReference>
<comment type="similarity">
    <text evidence="1">Belongs to the GppA/Ppx family.</text>
</comment>
<dbReference type="Proteomes" id="UP000746471">
    <property type="component" value="Unassembled WGS sequence"/>
</dbReference>
<dbReference type="Gene3D" id="3.30.420.150">
    <property type="entry name" value="Exopolyphosphatase. Domain 2"/>
    <property type="match status" value="1"/>
</dbReference>
<reference evidence="3 4" key="1">
    <citation type="submission" date="2021-05" db="EMBL/GenBank/DDBJ databases">
        <title>Fusibacter ferrireducens sp. nov., an anaerobic, sulfur- and Fe-reducing bacterium isolated from the mangrove sediment.</title>
        <authorList>
            <person name="Qiu D."/>
        </authorList>
    </citation>
    <scope>NUCLEOTIDE SEQUENCE [LARGE SCALE GENOMIC DNA]</scope>
    <source>
        <strain evidence="3 4">DSM 12116</strain>
    </source>
</reference>
<keyword evidence="4" id="KW-1185">Reference proteome</keyword>
<feature type="domain" description="Ppx/GppA phosphatase N-terminal" evidence="2">
    <location>
        <begin position="25"/>
        <end position="122"/>
    </location>
</feature>
<dbReference type="InterPro" id="IPR043129">
    <property type="entry name" value="ATPase_NBD"/>
</dbReference>
<sequence length="500" mass="57246">MKQSIYTAIVMGSNALKLKIIQRSGKQVQILENISEPIALGNDIFEDFVIKKETLNEIIRILMHFGTAMSTYEVDEYEAVATSAVEKAVNGLQILDIIQMKTGLLFEVLEESMEKGLIYKSLGEQVEDYRALRRSSLLVSVNSGTCDVSIYHRNKLVKNDEIELGTKAMKSLLGELEHLTVNYPYEMSLFINVKASPLKAGIEQKQLKHFVYMGSFSGQLREKFFKGAVKISKKEFEKLYERSVYDHQTFRKEVEALELDWYEFLINVLIVHSILSWSKATALLIPEVSLRDGIILEAIERRTSLKSTVDQDAIQLAYAMSRRYKCSEKHIKYMEKTAMSIFSLMKEPYRLDDRDALLLRLSAILLDIGKYANASNFEKVTYDRINQLRIIGISKAEHLLVALVCKQLIGRELLQISKTKLAGENAFNTRVNRMAAILGIAYALDAGMTQRVHIKNIKLNESRMKLYVDGIYDMALEEWYFEKAADVFLQTFDIEVELRS</sequence>
<comment type="caution">
    <text evidence="3">The sequence shown here is derived from an EMBL/GenBank/DDBJ whole genome shotgun (WGS) entry which is preliminary data.</text>
</comment>
<dbReference type="InterPro" id="IPR003695">
    <property type="entry name" value="Ppx_GppA_N"/>
</dbReference>
<name>A0ABS5PKI1_9FIRM</name>
<dbReference type="PANTHER" id="PTHR30005">
    <property type="entry name" value="EXOPOLYPHOSPHATASE"/>
    <property type="match status" value="1"/>
</dbReference>
<dbReference type="SUPFAM" id="SSF53067">
    <property type="entry name" value="Actin-like ATPase domain"/>
    <property type="match status" value="1"/>
</dbReference>
<evidence type="ECO:0000259" key="2">
    <source>
        <dbReference type="Pfam" id="PF02541"/>
    </source>
</evidence>
<gene>
    <name evidence="3" type="ORF">KHM83_02410</name>
</gene>
<dbReference type="PANTHER" id="PTHR30005:SF0">
    <property type="entry name" value="RETROGRADE REGULATION PROTEIN 2"/>
    <property type="match status" value="1"/>
</dbReference>
<evidence type="ECO:0000313" key="3">
    <source>
        <dbReference type="EMBL" id="MBS7525528.1"/>
    </source>
</evidence>
<protein>
    <recommendedName>
        <fullName evidence="2">Ppx/GppA phosphatase N-terminal domain-containing protein</fullName>
    </recommendedName>
</protein>
<dbReference type="Gene3D" id="1.10.3210.10">
    <property type="entry name" value="Hypothetical protein af1432"/>
    <property type="match status" value="1"/>
</dbReference>
<evidence type="ECO:0000256" key="1">
    <source>
        <dbReference type="ARBA" id="ARBA00007125"/>
    </source>
</evidence>
<organism evidence="3 4">
    <name type="scientific">Fusibacter paucivorans</name>
    <dbReference type="NCBI Taxonomy" id="76009"/>
    <lineage>
        <taxon>Bacteria</taxon>
        <taxon>Bacillati</taxon>
        <taxon>Bacillota</taxon>
        <taxon>Clostridia</taxon>
        <taxon>Eubacteriales</taxon>
        <taxon>Eubacteriales Family XII. Incertae Sedis</taxon>
        <taxon>Fusibacter</taxon>
    </lineage>
</organism>
<accession>A0ABS5PKI1</accession>
<evidence type="ECO:0000313" key="4">
    <source>
        <dbReference type="Proteomes" id="UP000746471"/>
    </source>
</evidence>
<dbReference type="Pfam" id="PF02541">
    <property type="entry name" value="Ppx-GppA"/>
    <property type="match status" value="1"/>
</dbReference>